<keyword evidence="2" id="KW-1185">Reference proteome</keyword>
<gene>
    <name evidence="1" type="ORF">H5410_047884</name>
</gene>
<name>A0A9J5XIE3_SOLCO</name>
<evidence type="ECO:0000313" key="1">
    <source>
        <dbReference type="EMBL" id="KAG5587450.1"/>
    </source>
</evidence>
<organism evidence="1 2">
    <name type="scientific">Solanum commersonii</name>
    <name type="common">Commerson's wild potato</name>
    <name type="synonym">Commerson's nightshade</name>
    <dbReference type="NCBI Taxonomy" id="4109"/>
    <lineage>
        <taxon>Eukaryota</taxon>
        <taxon>Viridiplantae</taxon>
        <taxon>Streptophyta</taxon>
        <taxon>Embryophyta</taxon>
        <taxon>Tracheophyta</taxon>
        <taxon>Spermatophyta</taxon>
        <taxon>Magnoliopsida</taxon>
        <taxon>eudicotyledons</taxon>
        <taxon>Gunneridae</taxon>
        <taxon>Pentapetalae</taxon>
        <taxon>asterids</taxon>
        <taxon>lamiids</taxon>
        <taxon>Solanales</taxon>
        <taxon>Solanaceae</taxon>
        <taxon>Solanoideae</taxon>
        <taxon>Solaneae</taxon>
        <taxon>Solanum</taxon>
    </lineage>
</organism>
<accession>A0A9J5XIE3</accession>
<evidence type="ECO:0000313" key="2">
    <source>
        <dbReference type="Proteomes" id="UP000824120"/>
    </source>
</evidence>
<sequence length="127" mass="14431">YKLLCLSDDCFWRLSASVRKKSDLFKVRYFNSEHTCPIRDRLVTKVQATVGFISVVTTPTLHNHKRIHTPNDVIEDIRVLYGIDISYQRAWRANECALEMIRVVVDGAHLGEAYKGTFVSASTLDGA</sequence>
<feature type="non-terminal residue" evidence="1">
    <location>
        <position position="1"/>
    </location>
</feature>
<reference evidence="1 2" key="1">
    <citation type="submission" date="2020-09" db="EMBL/GenBank/DDBJ databases">
        <title>De no assembly of potato wild relative species, Solanum commersonii.</title>
        <authorList>
            <person name="Cho K."/>
        </authorList>
    </citation>
    <scope>NUCLEOTIDE SEQUENCE [LARGE SCALE GENOMIC DNA]</scope>
    <source>
        <strain evidence="1">LZ3.2</strain>
        <tissue evidence="1">Leaf</tissue>
    </source>
</reference>
<dbReference type="AlphaFoldDB" id="A0A9J5XIE3"/>
<comment type="caution">
    <text evidence="1">The sequence shown here is derived from an EMBL/GenBank/DDBJ whole genome shotgun (WGS) entry which is preliminary data.</text>
</comment>
<dbReference type="EMBL" id="JACXVP010000009">
    <property type="protein sequence ID" value="KAG5587450.1"/>
    <property type="molecule type" value="Genomic_DNA"/>
</dbReference>
<protein>
    <submittedName>
        <fullName evidence="1">Uncharacterized protein</fullName>
    </submittedName>
</protein>
<proteinExistence type="predicted"/>
<dbReference type="OrthoDB" id="1260026at2759"/>
<dbReference type="Proteomes" id="UP000824120">
    <property type="component" value="Chromosome 9"/>
</dbReference>